<dbReference type="EC" id="2.8.3.-" evidence="5"/>
<protein>
    <submittedName>
        <fullName evidence="6">Acetate CoA-transferase YdiF</fullName>
        <ecNumber evidence="6">2.8.3.5</ecNumber>
        <ecNumber evidence="6">2.8.3.8</ecNumber>
    </submittedName>
    <submittedName>
        <fullName evidence="5">Coenzyme A transferase family I</fullName>
        <ecNumber evidence="5">2.8.3.-</ecNumber>
    </submittedName>
</protein>
<evidence type="ECO:0000256" key="3">
    <source>
        <dbReference type="PIRNR" id="PIRNR000858"/>
    </source>
</evidence>
<dbReference type="EC" id="2.8.3.8" evidence="6"/>
<sequence>MAHLSDYLSGTGLRTSRTSDTLQRGRAILILGKNSANPEGLGLRGFFARLAQVLQLSLFRLEGKYNMKRKQFLSADEAVALIKDGSMVAIDGFVSIGHPEELTVALEQRFLRSGSPRNLSLVYAAGQGDGKDRGMNHLGYEGLIKRVVGGHWNLAPKLGKLAVEEKIEAYNFPQGVVTHLFRDIAAGKPGTLTHVGLETFVDPRRGGGKLNRVTQEDLVELMTVRGREYLFYHAFPIDVALVRGTYADEDGNISFAREALTLETLSAAQAARNSGGLVIVQVERVVQRGSLNPREVVIPGILVDVVVVASRPENHMQSFAEQYNPAYSGELRLPLNQLKSMPLDERKVIARRAFREICPGAIVNLGIGMPEGVASVAAEEGKLQEFVLTVESGPIGGVPAGGMSFGASFNPECVIDQPYQFDFYDGGGLDLTVLGMAQMDREGNVNVSRFGSRIAGAGGFINISQNAKEVVFCGTFTANGGEVRIEDGRLRVLKEGKITKLVQDVEQVTFSGNYARKRGQKVLFVTERAVFELRAEGLVLVEVAPGLDLQRDILSQMGFKPIVATDLKVMDERIFKPELMG</sequence>
<evidence type="ECO:0000313" key="7">
    <source>
        <dbReference type="Proteomes" id="UP001071230"/>
    </source>
</evidence>
<dbReference type="Proteomes" id="UP001071230">
    <property type="component" value="Unassembled WGS sequence"/>
</dbReference>
<dbReference type="Gene3D" id="3.40.1080.10">
    <property type="entry name" value="Glutaconate Coenzyme A-transferase"/>
    <property type="match status" value="2"/>
</dbReference>
<dbReference type="InterPro" id="IPR004165">
    <property type="entry name" value="CoA_trans_fam_I"/>
</dbReference>
<gene>
    <name evidence="6" type="ORF">DEACI_0795</name>
    <name evidence="5" type="ORF">DEACI_3475</name>
</gene>
<dbReference type="PANTHER" id="PTHR43293">
    <property type="entry name" value="ACETATE COA-TRANSFERASE YDIF"/>
    <property type="match status" value="1"/>
</dbReference>
<dbReference type="InterPro" id="IPR014388">
    <property type="entry name" value="3-oxoacid_CoA-transferase"/>
</dbReference>
<dbReference type="KEGG" id="aacx:DEACI_3475"/>
<dbReference type="EC" id="2.8.3.5" evidence="6"/>
<evidence type="ECO:0000256" key="4">
    <source>
        <dbReference type="PIRSR" id="PIRSR000858-1"/>
    </source>
</evidence>
<evidence type="ECO:0000256" key="1">
    <source>
        <dbReference type="ARBA" id="ARBA00007154"/>
    </source>
</evidence>
<dbReference type="PANTHER" id="PTHR43293:SF1">
    <property type="entry name" value="ACETATE COA-TRANSFERASE YDIF"/>
    <property type="match status" value="1"/>
</dbReference>
<reference evidence="6" key="1">
    <citation type="submission" date="2014-11" db="EMBL/GenBank/DDBJ databases">
        <authorList>
            <person name="Hornung B.V."/>
        </authorList>
    </citation>
    <scope>NUCLEOTIDE SEQUENCE</scope>
    <source>
        <strain evidence="6">INE</strain>
    </source>
</reference>
<dbReference type="SMART" id="SM00882">
    <property type="entry name" value="CoA_trans"/>
    <property type="match status" value="2"/>
</dbReference>
<name>A0A8S0XCS8_9FIRM</name>
<comment type="similarity">
    <text evidence="1 3">Belongs to the 3-oxoacid CoA-transferase family.</text>
</comment>
<dbReference type="GO" id="GO:0046952">
    <property type="term" value="P:ketone body catabolic process"/>
    <property type="evidence" value="ECO:0007669"/>
    <property type="project" value="InterPro"/>
</dbReference>
<evidence type="ECO:0000313" key="6">
    <source>
        <dbReference type="EMBL" id="CEJ06347.1"/>
    </source>
</evidence>
<dbReference type="PIRSF" id="PIRSF000858">
    <property type="entry name" value="SCOT-t"/>
    <property type="match status" value="1"/>
</dbReference>
<dbReference type="AlphaFoldDB" id="A0A8S0XCS8"/>
<reference evidence="5" key="2">
    <citation type="submission" date="2020-01" db="EMBL/GenBank/DDBJ databases">
        <authorList>
            <person name="Hornung B."/>
        </authorList>
    </citation>
    <scope>NUCLEOTIDE SEQUENCE</scope>
    <source>
        <strain evidence="5">PacBioINE</strain>
    </source>
</reference>
<dbReference type="InterPro" id="IPR037171">
    <property type="entry name" value="NagB/RpiA_transferase-like"/>
</dbReference>
<dbReference type="EMBL" id="CDGJ01000027">
    <property type="protein sequence ID" value="CEJ06347.1"/>
    <property type="molecule type" value="Genomic_DNA"/>
</dbReference>
<accession>A0A8S0XCS8</accession>
<dbReference type="Pfam" id="PF01144">
    <property type="entry name" value="CoA_trans"/>
    <property type="match status" value="1"/>
</dbReference>
<keyword evidence="7" id="KW-1185">Reference proteome</keyword>
<evidence type="ECO:0000256" key="2">
    <source>
        <dbReference type="ARBA" id="ARBA00022679"/>
    </source>
</evidence>
<dbReference type="SUPFAM" id="SSF100950">
    <property type="entry name" value="NagB/RpiA/CoA transferase-like"/>
    <property type="match status" value="2"/>
</dbReference>
<evidence type="ECO:0000313" key="5">
    <source>
        <dbReference type="EMBL" id="CAA7602796.1"/>
    </source>
</evidence>
<organism evidence="5">
    <name type="scientific">Acididesulfobacillus acetoxydans</name>
    <dbReference type="NCBI Taxonomy" id="1561005"/>
    <lineage>
        <taxon>Bacteria</taxon>
        <taxon>Bacillati</taxon>
        <taxon>Bacillota</taxon>
        <taxon>Clostridia</taxon>
        <taxon>Eubacteriales</taxon>
        <taxon>Peptococcaceae</taxon>
        <taxon>Acididesulfobacillus</taxon>
    </lineage>
</organism>
<proteinExistence type="inferred from homology"/>
<feature type="active site" description="5-glutamyl coenzyme A thioester intermediate" evidence="4">
    <location>
        <position position="391"/>
    </location>
</feature>
<dbReference type="EMBL" id="LR746496">
    <property type="protein sequence ID" value="CAA7602796.1"/>
    <property type="molecule type" value="Genomic_DNA"/>
</dbReference>
<keyword evidence="2 3" id="KW-0808">Transferase</keyword>
<dbReference type="GO" id="GO:0008260">
    <property type="term" value="F:succinyl-CoA:3-oxo-acid CoA-transferase activity"/>
    <property type="evidence" value="ECO:0007669"/>
    <property type="project" value="UniProtKB-EC"/>
</dbReference>
<dbReference type="GO" id="GO:0008775">
    <property type="term" value="F:acetate CoA-transferase activity"/>
    <property type="evidence" value="ECO:0007669"/>
    <property type="project" value="UniProtKB-EC"/>
</dbReference>
<dbReference type="Proteomes" id="UP000836597">
    <property type="component" value="Chromosome"/>
</dbReference>